<keyword evidence="9" id="KW-1185">Reference proteome</keyword>
<proteinExistence type="inferred from homology"/>
<comment type="caution">
    <text evidence="8">The sequence shown here is derived from an EMBL/GenBank/DDBJ whole genome shotgun (WGS) entry which is preliminary data.</text>
</comment>
<feature type="transmembrane region" description="Helical" evidence="6">
    <location>
        <begin position="12"/>
        <end position="29"/>
    </location>
</feature>
<dbReference type="PANTHER" id="PTHR43706:SF45">
    <property type="entry name" value="NADH DEHYDROGENASE-LIKE PROTEIN RV1812C"/>
    <property type="match status" value="1"/>
</dbReference>
<evidence type="ECO:0000256" key="6">
    <source>
        <dbReference type="SAM" id="Phobius"/>
    </source>
</evidence>
<evidence type="ECO:0000256" key="4">
    <source>
        <dbReference type="ARBA" id="ARBA00023002"/>
    </source>
</evidence>
<evidence type="ECO:0000256" key="5">
    <source>
        <dbReference type="ARBA" id="ARBA00023027"/>
    </source>
</evidence>
<dbReference type="SUPFAM" id="SSF51905">
    <property type="entry name" value="FAD/NAD(P)-binding domain"/>
    <property type="match status" value="1"/>
</dbReference>
<organism evidence="8 9">
    <name type="scientific">Actinomadura vinacea</name>
    <dbReference type="NCBI Taxonomy" id="115336"/>
    <lineage>
        <taxon>Bacteria</taxon>
        <taxon>Bacillati</taxon>
        <taxon>Actinomycetota</taxon>
        <taxon>Actinomycetes</taxon>
        <taxon>Streptosporangiales</taxon>
        <taxon>Thermomonosporaceae</taxon>
        <taxon>Actinomadura</taxon>
    </lineage>
</organism>
<dbReference type="PANTHER" id="PTHR43706">
    <property type="entry name" value="NADH DEHYDROGENASE"/>
    <property type="match status" value="1"/>
</dbReference>
<dbReference type="Proteomes" id="UP001501231">
    <property type="component" value="Unassembled WGS sequence"/>
</dbReference>
<keyword evidence="6" id="KW-0472">Membrane</keyword>
<feature type="domain" description="FAD/NAD(P)-binding" evidence="7">
    <location>
        <begin position="12"/>
        <end position="351"/>
    </location>
</feature>
<evidence type="ECO:0000259" key="7">
    <source>
        <dbReference type="Pfam" id="PF07992"/>
    </source>
</evidence>
<dbReference type="InterPro" id="IPR036188">
    <property type="entry name" value="FAD/NAD-bd_sf"/>
</dbReference>
<dbReference type="Gene3D" id="3.50.50.100">
    <property type="match status" value="1"/>
</dbReference>
<sequence length="473" mass="51955">MAAERRTDSAKHVVIVGGGYVGMYTALRLQKRLRGELRRGEVVITVIEPQSYMTYQPFLPEAAAGNLEPRHVVAPLRRVLRRCRIVNGHVTRIETARRRIGFVPAGAEAAGVVHEMAYDHLVVAAGSVSRTLPIPGLAECGIGFKTLEEAIYLRNHVIRQLDVAASLTAGSADSPAGGSATASATETAESIERARRRALTFVFVGAGFAGVEALAELEDMARDACKWYPNLDADDMRWMMVEATDRILPEVGPEMGRWTAEALRRRGIEVRLDTLLKSAEDRHVVLSDGEEFDAGTLVWTAGVKPHPVVGEGDLPIDDKGRIKATAELTVEGLDGVYAAGDNARVPDLTHEGEYCAPNAQHAVRQSKRLGDNIVADLRGKRRKPYKHAYVGSVAGLGLHKGVANVYGLKVRGLPAWLMHRTYHLSRMPTTNRKMRITADWTLALFFRREIVSLGELERPRHEFELAAGRRSDA</sequence>
<evidence type="ECO:0000256" key="3">
    <source>
        <dbReference type="ARBA" id="ARBA00022827"/>
    </source>
</evidence>
<dbReference type="RefSeq" id="WP_344590207.1">
    <property type="nucleotide sequence ID" value="NZ_BAAARW010000012.1"/>
</dbReference>
<keyword evidence="4" id="KW-0560">Oxidoreductase</keyword>
<evidence type="ECO:0000256" key="1">
    <source>
        <dbReference type="ARBA" id="ARBA00005272"/>
    </source>
</evidence>
<dbReference type="EMBL" id="BAAARW010000012">
    <property type="protein sequence ID" value="GAA2421821.1"/>
    <property type="molecule type" value="Genomic_DNA"/>
</dbReference>
<evidence type="ECO:0000313" key="9">
    <source>
        <dbReference type="Proteomes" id="UP001501231"/>
    </source>
</evidence>
<evidence type="ECO:0000313" key="8">
    <source>
        <dbReference type="EMBL" id="GAA2421821.1"/>
    </source>
</evidence>
<gene>
    <name evidence="8" type="ORF">GCM10010191_36860</name>
</gene>
<dbReference type="PRINTS" id="PR00368">
    <property type="entry name" value="FADPNR"/>
</dbReference>
<keyword evidence="3" id="KW-0274">FAD</keyword>
<keyword evidence="2" id="KW-0285">Flavoprotein</keyword>
<comment type="similarity">
    <text evidence="1">Belongs to the NADH dehydrogenase family.</text>
</comment>
<name>A0ABN3J484_9ACTN</name>
<keyword evidence="5" id="KW-0520">NAD</keyword>
<protein>
    <submittedName>
        <fullName evidence="8">NAD(P)/FAD-dependent oxidoreductase</fullName>
    </submittedName>
</protein>
<dbReference type="InterPro" id="IPR045024">
    <property type="entry name" value="NDH-2"/>
</dbReference>
<keyword evidence="6" id="KW-0812">Transmembrane</keyword>
<dbReference type="Pfam" id="PF07992">
    <property type="entry name" value="Pyr_redox_2"/>
    <property type="match status" value="1"/>
</dbReference>
<dbReference type="InterPro" id="IPR023753">
    <property type="entry name" value="FAD/NAD-binding_dom"/>
</dbReference>
<reference evidence="8 9" key="1">
    <citation type="journal article" date="2019" name="Int. J. Syst. Evol. Microbiol.">
        <title>The Global Catalogue of Microorganisms (GCM) 10K type strain sequencing project: providing services to taxonomists for standard genome sequencing and annotation.</title>
        <authorList>
            <consortium name="The Broad Institute Genomics Platform"/>
            <consortium name="The Broad Institute Genome Sequencing Center for Infectious Disease"/>
            <person name="Wu L."/>
            <person name="Ma J."/>
        </authorList>
    </citation>
    <scope>NUCLEOTIDE SEQUENCE [LARGE SCALE GENOMIC DNA]</scope>
    <source>
        <strain evidence="8 9">JCM 3325</strain>
    </source>
</reference>
<keyword evidence="6" id="KW-1133">Transmembrane helix</keyword>
<accession>A0ABN3J484</accession>
<evidence type="ECO:0000256" key="2">
    <source>
        <dbReference type="ARBA" id="ARBA00022630"/>
    </source>
</evidence>